<protein>
    <submittedName>
        <fullName evidence="12">Uncharacterized protein</fullName>
    </submittedName>
</protein>
<feature type="region of interest" description="Disordered" evidence="9">
    <location>
        <begin position="216"/>
        <end position="261"/>
    </location>
</feature>
<evidence type="ECO:0000256" key="5">
    <source>
        <dbReference type="ARBA" id="ARBA00022490"/>
    </source>
</evidence>
<dbReference type="InterPro" id="IPR054708">
    <property type="entry name" value="MTPAP-like_central"/>
</dbReference>
<evidence type="ECO:0000256" key="4">
    <source>
        <dbReference type="ARBA" id="ARBA00008593"/>
    </source>
</evidence>
<sequence>WFKRSMAHPAVCMRVPYPQRDSQHPPDTLEPVSKNVLIKPALQPSAKPGCRRMTEGGNIPPFQGQPGGNGAQSNVPSPEQDGRRLGKDLLSRLQAVSVQSPGPQRLGPGSSLGPHLPGPAHPGVPPSYLDVHHAGMHPLFGAQPPPWQPWGAHQPHAMGPSHQGPYTLPPGMEMAAPRISLDSQQNPARVPSPMEGSLQRDSVHRQLIQVQVDPRQPAPTPLIHQPLQPPPGFSRPPFGVPLPMPQHPHPSTSDGQAQAHPWTHPVHPSMAPPGPLLPMLPPLVEFPGDRLLTREEAAALQGPLSRQLDGLLAAATQLIEVGQAASPAVPLLLRGLEATKAQLGAVAQTLSQHQDPALGSEAAPAAEGEPAAEGDVPHAEQAKAGEVGPGQPGGAASTASMAKHGGARKEPYKPAPGREGRWVDIMDARHDGRRPVTDLNRLNAGLMTLLQSLTPTTEELAVQDASLQKVTSLLKEAWPGANVELFGSVANGLSVRGTNDLDICMQLPESSDAKESKVEAALRVAETVWEAGMEDVKDLPGARIPVVKFGLPGTALRVDVTIDNDLACANTRYLAAYAAIDPRFRQLVTIVKHWAKRRKVNEPYTGTLSSYCYALMCVHLLQTRSPPILPALQLLPHTHTGSIQGWDVGYYDKVETLQDFGNANTQTLAELVWDFFEYWAWGHDYRSTVISVRTAGTLTKTEKGWAQRVGRERHLVCIEDPFELSHDLGRTVDRQTSGVLRKEFLRAATLLRDSPNPLHQLFERFIGKHHAET</sequence>
<reference evidence="12" key="1">
    <citation type="submission" date="2015-08" db="EMBL/GenBank/DDBJ databases">
        <authorList>
            <person name="Babu N.S."/>
            <person name="Beckwith C.J."/>
            <person name="Beseler K.G."/>
            <person name="Brison A."/>
            <person name="Carone J.V."/>
            <person name="Caskin T.P."/>
            <person name="Diamond M."/>
            <person name="Durham M.E."/>
            <person name="Foxe J.M."/>
            <person name="Go M."/>
            <person name="Henderson B.A."/>
            <person name="Jones I.B."/>
            <person name="McGettigan J.A."/>
            <person name="Micheletti S.J."/>
            <person name="Nasrallah M.E."/>
            <person name="Ortiz D."/>
            <person name="Piller C.R."/>
            <person name="Privatt S.R."/>
            <person name="Schneider S.L."/>
            <person name="Sharp S."/>
            <person name="Smith T.C."/>
            <person name="Stanton J.D."/>
            <person name="Ullery H.E."/>
            <person name="Wilson R.J."/>
            <person name="Serrano M.G."/>
            <person name="Buck G."/>
            <person name="Lee V."/>
            <person name="Wang Y."/>
            <person name="Carvalho R."/>
            <person name="Voegtly L."/>
            <person name="Shi R."/>
            <person name="Duckworth R."/>
            <person name="Johnson A."/>
            <person name="Loviza R."/>
            <person name="Walstead R."/>
            <person name="Shah Z."/>
            <person name="Kiflezghi M."/>
            <person name="Wade K."/>
            <person name="Ball S.L."/>
            <person name="Bradley K.W."/>
            <person name="Asai D.J."/>
            <person name="Bowman C.A."/>
            <person name="Russell D.A."/>
            <person name="Pope W.H."/>
            <person name="Jacobs-Sera D."/>
            <person name="Hendrix R.W."/>
            <person name="Hatfull G.F."/>
        </authorList>
    </citation>
    <scope>NUCLEOTIDE SEQUENCE</scope>
</reference>
<dbReference type="SUPFAM" id="SSF81301">
    <property type="entry name" value="Nucleotidyltransferase"/>
    <property type="match status" value="1"/>
</dbReference>
<dbReference type="GO" id="GO:0005737">
    <property type="term" value="C:cytoplasm"/>
    <property type="evidence" value="ECO:0007669"/>
    <property type="project" value="UniProtKB-SubCell"/>
</dbReference>
<feature type="non-terminal residue" evidence="12">
    <location>
        <position position="1"/>
    </location>
</feature>
<feature type="region of interest" description="Disordered" evidence="9">
    <location>
        <begin position="16"/>
        <end position="84"/>
    </location>
</feature>
<evidence type="ECO:0000256" key="6">
    <source>
        <dbReference type="ARBA" id="ARBA00022679"/>
    </source>
</evidence>
<dbReference type="GO" id="GO:0010605">
    <property type="term" value="P:negative regulation of macromolecule metabolic process"/>
    <property type="evidence" value="ECO:0007669"/>
    <property type="project" value="UniProtKB-ARBA"/>
</dbReference>
<feature type="compositionally biased region" description="Pro residues" evidence="9">
    <location>
        <begin position="227"/>
        <end position="248"/>
    </location>
</feature>
<dbReference type="GO" id="GO:0043488">
    <property type="term" value="P:regulation of mRNA stability"/>
    <property type="evidence" value="ECO:0007669"/>
    <property type="project" value="UniProtKB-ARBA"/>
</dbReference>
<dbReference type="Gene3D" id="1.10.1410.10">
    <property type="match status" value="1"/>
</dbReference>
<feature type="compositionally biased region" description="Low complexity" evidence="9">
    <location>
        <begin position="106"/>
        <end position="115"/>
    </location>
</feature>
<dbReference type="GO" id="GO:0010628">
    <property type="term" value="P:positive regulation of gene expression"/>
    <property type="evidence" value="ECO:0007669"/>
    <property type="project" value="UniProtKB-ARBA"/>
</dbReference>
<feature type="compositionally biased region" description="Basic and acidic residues" evidence="9">
    <location>
        <begin position="407"/>
        <end position="419"/>
    </location>
</feature>
<feature type="domain" description="PAP-associated" evidence="10">
    <location>
        <begin position="667"/>
        <end position="726"/>
    </location>
</feature>
<evidence type="ECO:0000256" key="3">
    <source>
        <dbReference type="ARBA" id="ARBA00004496"/>
    </source>
</evidence>
<feature type="domain" description="Poly(A) RNA polymerase mitochondrial-like central palm" evidence="11">
    <location>
        <begin position="442"/>
        <end position="578"/>
    </location>
</feature>
<dbReference type="InterPro" id="IPR043519">
    <property type="entry name" value="NT_sf"/>
</dbReference>
<keyword evidence="5" id="KW-0963">Cytoplasm</keyword>
<dbReference type="FunFam" id="1.10.1410.10:FF:000018">
    <property type="entry name" value="Terminal uridylyltransferase cid1"/>
    <property type="match status" value="1"/>
</dbReference>
<evidence type="ECO:0000256" key="7">
    <source>
        <dbReference type="ARBA" id="ARBA00022723"/>
    </source>
</evidence>
<organism evidence="12">
    <name type="scientific">Auxenochlorella protothecoides</name>
    <name type="common">Green microalga</name>
    <name type="synonym">Chlorella protothecoides</name>
    <dbReference type="NCBI Taxonomy" id="3075"/>
    <lineage>
        <taxon>Eukaryota</taxon>
        <taxon>Viridiplantae</taxon>
        <taxon>Chlorophyta</taxon>
        <taxon>core chlorophytes</taxon>
        <taxon>Trebouxiophyceae</taxon>
        <taxon>Chlorellales</taxon>
        <taxon>Chlorellaceae</taxon>
        <taxon>Auxenochlorella</taxon>
    </lineage>
</organism>
<dbReference type="Pfam" id="PF03828">
    <property type="entry name" value="PAP_assoc"/>
    <property type="match status" value="1"/>
</dbReference>
<keyword evidence="8" id="KW-0460">Magnesium</keyword>
<dbReference type="SUPFAM" id="SSF81631">
    <property type="entry name" value="PAP/OAS1 substrate-binding domain"/>
    <property type="match status" value="1"/>
</dbReference>
<dbReference type="Pfam" id="PF22600">
    <property type="entry name" value="MTPAP-like_central"/>
    <property type="match status" value="1"/>
</dbReference>
<gene>
    <name evidence="12" type="ORF">g.30596</name>
</gene>
<dbReference type="Gene3D" id="3.30.460.10">
    <property type="entry name" value="Beta Polymerase, domain 2"/>
    <property type="match status" value="1"/>
</dbReference>
<dbReference type="CDD" id="cd05402">
    <property type="entry name" value="NT_PAP_TUTase"/>
    <property type="match status" value="1"/>
</dbReference>
<feature type="region of interest" description="Disordered" evidence="9">
    <location>
        <begin position="352"/>
        <end position="419"/>
    </location>
</feature>
<evidence type="ECO:0000256" key="8">
    <source>
        <dbReference type="ARBA" id="ARBA00022842"/>
    </source>
</evidence>
<evidence type="ECO:0000259" key="11">
    <source>
        <dbReference type="Pfam" id="PF22600"/>
    </source>
</evidence>
<dbReference type="GO" id="GO:0046872">
    <property type="term" value="F:metal ion binding"/>
    <property type="evidence" value="ECO:0007669"/>
    <property type="project" value="UniProtKB-KW"/>
</dbReference>
<comment type="subcellular location">
    <subcellularLocation>
        <location evidence="3">Cytoplasm</location>
    </subcellularLocation>
</comment>
<feature type="compositionally biased region" description="Low complexity" evidence="9">
    <location>
        <begin position="356"/>
        <end position="374"/>
    </location>
</feature>
<dbReference type="PANTHER" id="PTHR12271">
    <property type="entry name" value="POLY A POLYMERASE CID PAP -RELATED"/>
    <property type="match status" value="1"/>
</dbReference>
<evidence type="ECO:0000256" key="1">
    <source>
        <dbReference type="ARBA" id="ARBA00001936"/>
    </source>
</evidence>
<keyword evidence="7" id="KW-0479">Metal-binding</keyword>
<dbReference type="AlphaFoldDB" id="A0A1D2A352"/>
<comment type="similarity">
    <text evidence="4">Belongs to the DNA polymerase type-B-like family.</text>
</comment>
<dbReference type="PANTHER" id="PTHR12271:SF40">
    <property type="entry name" value="POLY(A) RNA POLYMERASE GLD2"/>
    <property type="match status" value="1"/>
</dbReference>
<evidence type="ECO:0000313" key="12">
    <source>
        <dbReference type="EMBL" id="JAT73632.1"/>
    </source>
</evidence>
<accession>A0A1D2A352</accession>
<evidence type="ECO:0000256" key="2">
    <source>
        <dbReference type="ARBA" id="ARBA00001946"/>
    </source>
</evidence>
<dbReference type="InterPro" id="IPR002058">
    <property type="entry name" value="PAP_assoc"/>
</dbReference>
<dbReference type="GO" id="GO:0031123">
    <property type="term" value="P:RNA 3'-end processing"/>
    <property type="evidence" value="ECO:0007669"/>
    <property type="project" value="TreeGrafter"/>
</dbReference>
<dbReference type="EMBL" id="GDKF01004990">
    <property type="protein sequence ID" value="JAT73632.1"/>
    <property type="molecule type" value="Transcribed_RNA"/>
</dbReference>
<evidence type="ECO:0000256" key="9">
    <source>
        <dbReference type="SAM" id="MobiDB-lite"/>
    </source>
</evidence>
<comment type="cofactor">
    <cofactor evidence="2">
        <name>Mg(2+)</name>
        <dbReference type="ChEBI" id="CHEBI:18420"/>
    </cofactor>
</comment>
<proteinExistence type="inferred from homology"/>
<evidence type="ECO:0000259" key="10">
    <source>
        <dbReference type="Pfam" id="PF03828"/>
    </source>
</evidence>
<keyword evidence="6" id="KW-0808">Transferase</keyword>
<dbReference type="GO" id="GO:0016779">
    <property type="term" value="F:nucleotidyltransferase activity"/>
    <property type="evidence" value="ECO:0007669"/>
    <property type="project" value="UniProtKB-ARBA"/>
</dbReference>
<feature type="region of interest" description="Disordered" evidence="9">
    <location>
        <begin position="98"/>
        <end position="124"/>
    </location>
</feature>
<comment type="cofactor">
    <cofactor evidence="1">
        <name>Mn(2+)</name>
        <dbReference type="ChEBI" id="CHEBI:29035"/>
    </cofactor>
</comment>
<name>A0A1D2A352_AUXPR</name>